<evidence type="ECO:0000256" key="1">
    <source>
        <dbReference type="ARBA" id="ARBA00022723"/>
    </source>
</evidence>
<dbReference type="Gene3D" id="1.10.1280.10">
    <property type="entry name" value="Di-copper center containing domain from catechol oxidase"/>
    <property type="match status" value="1"/>
</dbReference>
<keyword evidence="1" id="KW-0479">Metal-binding</keyword>
<keyword evidence="2" id="KW-0186">Copper</keyword>
<sequence length="494" mass="54804">MATRRTVLKTMLTSGVAVAFCGSLDGLAAFVKSTLRVRRSLHGMALDDPDLDAYRSFVGTMQGYDQTKPVSWLGYSLQHGEYDGDYKYCPHGDWYFLPWHREYVLMYENAVRAITGHDGFAMPFWDWTVDRVLPAAFTEPTYNGKPNPLYVKDRTLSNPQHWPLPDRIVGPDVMKAIYAETDFQLFGTSKNPEQDDLDMSWVVAGGGTQGILERTPHNTVHNWIGAFMPTAGSPRDPIFFMHHSNIDRIWAYWNALGRSNTSGMDADTQRLWLQMNFKDNYLRPDGTPYSVQVIDVQDTEALGYTYEGLPKADFAQTETSRNNRLLSLFATGAGMRGTTDGLSMLPTTNTVPATPAKPLVQRVRMHGSTRQSVLSASADSTRRTEVFALIKDMQATPNIEGVRVFVNAENLTASTPDTDPHFVTEIAFLKHGKGGHHKAPPSALVDLTPALRKLGQQGALKDDTVSVHLLPILREGTKANGEQVVPASVEIAVL</sequence>
<name>A0ABY6BGM4_9GAMM</name>
<evidence type="ECO:0000259" key="3">
    <source>
        <dbReference type="PROSITE" id="PS00497"/>
    </source>
</evidence>
<dbReference type="PANTHER" id="PTHR11474">
    <property type="entry name" value="TYROSINASE FAMILY MEMBER"/>
    <property type="match status" value="1"/>
</dbReference>
<accession>A0ABY6BGM4</accession>
<dbReference type="InterPro" id="IPR008922">
    <property type="entry name" value="Di-copper_centre_dom_sf"/>
</dbReference>
<dbReference type="InterPro" id="IPR002227">
    <property type="entry name" value="Tyrosinase_Cu-bd"/>
</dbReference>
<feature type="domain" description="Tyrosinase copper-binding" evidence="4">
    <location>
        <begin position="236"/>
        <end position="247"/>
    </location>
</feature>
<feature type="domain" description="Tyrosinase copper-binding" evidence="3">
    <location>
        <begin position="91"/>
        <end position="108"/>
    </location>
</feature>
<dbReference type="PROSITE" id="PS00498">
    <property type="entry name" value="TYROSINASE_2"/>
    <property type="match status" value="1"/>
</dbReference>
<proteinExistence type="predicted"/>
<dbReference type="RefSeq" id="WP_261695972.1">
    <property type="nucleotide sequence ID" value="NZ_CP104694.1"/>
</dbReference>
<dbReference type="PRINTS" id="PR00092">
    <property type="entry name" value="TYROSINASE"/>
</dbReference>
<evidence type="ECO:0000313" key="5">
    <source>
        <dbReference type="EMBL" id="UXI69014.1"/>
    </source>
</evidence>
<dbReference type="SUPFAM" id="SSF48056">
    <property type="entry name" value="Di-copper centre-containing domain"/>
    <property type="match status" value="1"/>
</dbReference>
<dbReference type="PANTHER" id="PTHR11474:SF76">
    <property type="entry name" value="SHKT DOMAIN-CONTAINING PROTEIN"/>
    <property type="match status" value="1"/>
</dbReference>
<evidence type="ECO:0000259" key="4">
    <source>
        <dbReference type="PROSITE" id="PS00498"/>
    </source>
</evidence>
<dbReference type="InterPro" id="IPR050316">
    <property type="entry name" value="Tyrosinase/Hemocyanin"/>
</dbReference>
<protein>
    <submittedName>
        <fullName evidence="5">Tyrosinase family protein</fullName>
    </submittedName>
</protein>
<evidence type="ECO:0000256" key="2">
    <source>
        <dbReference type="ARBA" id="ARBA00023008"/>
    </source>
</evidence>
<reference evidence="5" key="1">
    <citation type="submission" date="2022-09" db="EMBL/GenBank/DDBJ databases">
        <title>Tahibacter sp. nov., isolated from a fresh water.</title>
        <authorList>
            <person name="Baek J.H."/>
            <person name="Lee J.K."/>
            <person name="Kim J.M."/>
            <person name="Jeon C.O."/>
        </authorList>
    </citation>
    <scope>NUCLEOTIDE SEQUENCE</scope>
    <source>
        <strain evidence="5">W38</strain>
    </source>
</reference>
<keyword evidence="6" id="KW-1185">Reference proteome</keyword>
<dbReference type="PROSITE" id="PS00497">
    <property type="entry name" value="TYROSINASE_1"/>
    <property type="match status" value="1"/>
</dbReference>
<dbReference type="Proteomes" id="UP001064632">
    <property type="component" value="Chromosome"/>
</dbReference>
<dbReference type="EMBL" id="CP104694">
    <property type="protein sequence ID" value="UXI69014.1"/>
    <property type="molecule type" value="Genomic_DNA"/>
</dbReference>
<dbReference type="Pfam" id="PF00264">
    <property type="entry name" value="Tyrosinase"/>
    <property type="match status" value="1"/>
</dbReference>
<evidence type="ECO:0000313" key="6">
    <source>
        <dbReference type="Proteomes" id="UP001064632"/>
    </source>
</evidence>
<gene>
    <name evidence="5" type="ORF">N4264_04995</name>
</gene>
<organism evidence="5 6">
    <name type="scientific">Tahibacter amnicola</name>
    <dbReference type="NCBI Taxonomy" id="2976241"/>
    <lineage>
        <taxon>Bacteria</taxon>
        <taxon>Pseudomonadati</taxon>
        <taxon>Pseudomonadota</taxon>
        <taxon>Gammaproteobacteria</taxon>
        <taxon>Lysobacterales</taxon>
        <taxon>Rhodanobacteraceae</taxon>
        <taxon>Tahibacter</taxon>
    </lineage>
</organism>